<feature type="domain" description="Translation elongation factor EFG/EF2" evidence="3">
    <location>
        <begin position="15"/>
        <end position="130"/>
    </location>
</feature>
<dbReference type="SMART" id="SM00889">
    <property type="entry name" value="EFG_IV"/>
    <property type="match status" value="1"/>
</dbReference>
<dbReference type="Pfam" id="PF03764">
    <property type="entry name" value="EFG_IV"/>
    <property type="match status" value="1"/>
</dbReference>
<dbReference type="InterPro" id="IPR005517">
    <property type="entry name" value="Transl_elong_EFG/EF2_IV"/>
</dbReference>
<evidence type="ECO:0000256" key="1">
    <source>
        <dbReference type="ARBA" id="ARBA00022741"/>
    </source>
</evidence>
<gene>
    <name evidence="4" type="ORF">F0185_20025</name>
</gene>
<name>A0ABX0M0P7_9BURK</name>
<keyword evidence="2" id="KW-0342">GTP-binding</keyword>
<dbReference type="Gene3D" id="3.30.230.10">
    <property type="match status" value="1"/>
</dbReference>
<proteinExistence type="predicted"/>
<dbReference type="SUPFAM" id="SSF54211">
    <property type="entry name" value="Ribosomal protein S5 domain 2-like"/>
    <property type="match status" value="1"/>
</dbReference>
<evidence type="ECO:0000259" key="3">
    <source>
        <dbReference type="SMART" id="SM00889"/>
    </source>
</evidence>
<evidence type="ECO:0000256" key="2">
    <source>
        <dbReference type="ARBA" id="ARBA00023134"/>
    </source>
</evidence>
<dbReference type="InterPro" id="IPR014721">
    <property type="entry name" value="Ribsml_uS5_D2-typ_fold_subgr"/>
</dbReference>
<accession>A0ABX0M0P7</accession>
<sequence>MMMMEIALVTGSGRGVTLPASCTGKGVYIRQQGPPGRCGVIELILEPATSWYSPCTLSWEVTDAQIPIRFIDAVISSIKYVMAEEAFDGDYLSGCRIRVVNGAYHETDSKVSCYQMATVMAMREALRAAGLYTPLALGDA</sequence>
<comment type="caution">
    <text evidence="4">The sequence shown here is derived from an EMBL/GenBank/DDBJ whole genome shotgun (WGS) entry which is preliminary data.</text>
</comment>
<organism evidence="4 5">
    <name type="scientific">Massilia rubra</name>
    <dbReference type="NCBI Taxonomy" id="2607910"/>
    <lineage>
        <taxon>Bacteria</taxon>
        <taxon>Pseudomonadati</taxon>
        <taxon>Pseudomonadota</taxon>
        <taxon>Betaproteobacteria</taxon>
        <taxon>Burkholderiales</taxon>
        <taxon>Oxalobacteraceae</taxon>
        <taxon>Telluria group</taxon>
        <taxon>Massilia</taxon>
    </lineage>
</organism>
<reference evidence="4 5" key="1">
    <citation type="submission" date="2019-09" db="EMBL/GenBank/DDBJ databases">
        <title>Taxonomy of Antarctic Massilia spp.: description of Massilia rubra sp. nov., Massilia aquatica sp. nov., Massilia mucilaginosa sp. nov., Massilia frigida sp. nov. isolated from streams, lakes and regoliths.</title>
        <authorList>
            <person name="Holochova P."/>
            <person name="Sedlacek I."/>
            <person name="Kralova S."/>
            <person name="Maslanova I."/>
            <person name="Busse H.-J."/>
            <person name="Stankova E."/>
            <person name="Vrbovska V."/>
            <person name="Kovarovic V."/>
            <person name="Bartak M."/>
            <person name="Svec P."/>
            <person name="Pantucek R."/>
        </authorList>
    </citation>
    <scope>NUCLEOTIDE SEQUENCE [LARGE SCALE GENOMIC DNA]</scope>
    <source>
        <strain evidence="4 5">CCM 8692</strain>
    </source>
</reference>
<keyword evidence="5" id="KW-1185">Reference proteome</keyword>
<evidence type="ECO:0000313" key="4">
    <source>
        <dbReference type="EMBL" id="NHZ35856.1"/>
    </source>
</evidence>
<keyword evidence="1" id="KW-0547">Nucleotide-binding</keyword>
<dbReference type="RefSeq" id="WP_167227445.1">
    <property type="nucleotide sequence ID" value="NZ_VUYU01000014.1"/>
</dbReference>
<protein>
    <recommendedName>
        <fullName evidence="3">Translation elongation factor EFG/EF2 domain-containing protein</fullName>
    </recommendedName>
</protein>
<dbReference type="InterPro" id="IPR020568">
    <property type="entry name" value="Ribosomal_Su5_D2-typ_SF"/>
</dbReference>
<dbReference type="Proteomes" id="UP000785613">
    <property type="component" value="Unassembled WGS sequence"/>
</dbReference>
<dbReference type="EMBL" id="VUYU01000014">
    <property type="protein sequence ID" value="NHZ35856.1"/>
    <property type="molecule type" value="Genomic_DNA"/>
</dbReference>
<evidence type="ECO:0000313" key="5">
    <source>
        <dbReference type="Proteomes" id="UP000785613"/>
    </source>
</evidence>